<organism evidence="4 5">
    <name type="scientific">Paramuricea clavata</name>
    <name type="common">Red gorgonian</name>
    <name type="synonym">Violescent sea-whip</name>
    <dbReference type="NCBI Taxonomy" id="317549"/>
    <lineage>
        <taxon>Eukaryota</taxon>
        <taxon>Metazoa</taxon>
        <taxon>Cnidaria</taxon>
        <taxon>Anthozoa</taxon>
        <taxon>Octocorallia</taxon>
        <taxon>Malacalcyonacea</taxon>
        <taxon>Plexauridae</taxon>
        <taxon>Paramuricea</taxon>
    </lineage>
</organism>
<dbReference type="OrthoDB" id="536948at2759"/>
<dbReference type="PRINTS" id="PR00258">
    <property type="entry name" value="SPERACTRCPTR"/>
</dbReference>
<dbReference type="InterPro" id="IPR036772">
    <property type="entry name" value="SRCR-like_dom_sf"/>
</dbReference>
<dbReference type="PANTHER" id="PTHR48071:SF18">
    <property type="entry name" value="DELETED IN MALIGNANT BRAIN TUMORS 1 PROTEIN-RELATED"/>
    <property type="match status" value="1"/>
</dbReference>
<feature type="disulfide bond" evidence="3">
    <location>
        <begin position="88"/>
        <end position="98"/>
    </location>
</feature>
<proteinExistence type="predicted"/>
<dbReference type="FunFam" id="3.10.250.10:FF:000001">
    <property type="entry name" value="Lysyl oxidase 4 isoform X1"/>
    <property type="match status" value="1"/>
</dbReference>
<sequence length="122" mass="13546">MFLSEHSLAYSDLQIRLVNPKNNKTAGRVEIYHPSFGWGTVCGLPPWTIVEGGVVCRQLNFTGANATMWYKSPYGQGSGPTLLNNIKCTGNESYIWDCSQPGWNVYDSLCDDLDLDVGVDCY</sequence>
<keyword evidence="2 3" id="KW-1015">Disulfide bond</keyword>
<gene>
    <name evidence="4" type="ORF">PACLA_8A068181</name>
</gene>
<dbReference type="SMART" id="SM00202">
    <property type="entry name" value="SR"/>
    <property type="match status" value="1"/>
</dbReference>
<keyword evidence="1" id="KW-0732">Signal</keyword>
<evidence type="ECO:0000256" key="3">
    <source>
        <dbReference type="PROSITE-ProRule" id="PRU00196"/>
    </source>
</evidence>
<dbReference type="PROSITE" id="PS50287">
    <property type="entry name" value="SRCR_2"/>
    <property type="match status" value="1"/>
</dbReference>
<evidence type="ECO:0000313" key="4">
    <source>
        <dbReference type="EMBL" id="CAB4009280.1"/>
    </source>
</evidence>
<dbReference type="EMBL" id="CACRXK020006398">
    <property type="protein sequence ID" value="CAB4009280.1"/>
    <property type="molecule type" value="Genomic_DNA"/>
</dbReference>
<dbReference type="PANTHER" id="PTHR48071">
    <property type="entry name" value="SRCR DOMAIN-CONTAINING PROTEIN"/>
    <property type="match status" value="1"/>
</dbReference>
<dbReference type="Pfam" id="PF00530">
    <property type="entry name" value="SRCR"/>
    <property type="match status" value="1"/>
</dbReference>
<dbReference type="GO" id="GO:0016020">
    <property type="term" value="C:membrane"/>
    <property type="evidence" value="ECO:0007669"/>
    <property type="project" value="InterPro"/>
</dbReference>
<dbReference type="Gene3D" id="3.10.250.10">
    <property type="entry name" value="SRCR-like domain"/>
    <property type="match status" value="1"/>
</dbReference>
<protein>
    <submittedName>
        <fullName evidence="4">Deleted in malignant brain tumors 1 -like</fullName>
    </submittedName>
</protein>
<dbReference type="SUPFAM" id="SSF56487">
    <property type="entry name" value="SRCR-like"/>
    <property type="match status" value="1"/>
</dbReference>
<evidence type="ECO:0000256" key="2">
    <source>
        <dbReference type="ARBA" id="ARBA00023157"/>
    </source>
</evidence>
<keyword evidence="5" id="KW-1185">Reference proteome</keyword>
<name>A0A7D9EJ31_PARCT</name>
<reference evidence="4" key="1">
    <citation type="submission" date="2020-04" db="EMBL/GenBank/DDBJ databases">
        <authorList>
            <person name="Alioto T."/>
            <person name="Alioto T."/>
            <person name="Gomez Garrido J."/>
        </authorList>
    </citation>
    <scope>NUCLEOTIDE SEQUENCE</scope>
    <source>
        <strain evidence="4">A484AB</strain>
    </source>
</reference>
<dbReference type="Proteomes" id="UP001152795">
    <property type="component" value="Unassembled WGS sequence"/>
</dbReference>
<evidence type="ECO:0000256" key="1">
    <source>
        <dbReference type="ARBA" id="ARBA00022729"/>
    </source>
</evidence>
<comment type="caution">
    <text evidence="3">Lacks conserved residue(s) required for the propagation of feature annotation.</text>
</comment>
<comment type="caution">
    <text evidence="4">The sequence shown here is derived from an EMBL/GenBank/DDBJ whole genome shotgun (WGS) entry which is preliminary data.</text>
</comment>
<dbReference type="AlphaFoldDB" id="A0A7D9EJ31"/>
<dbReference type="InterPro" id="IPR001190">
    <property type="entry name" value="SRCR"/>
</dbReference>
<evidence type="ECO:0000313" key="5">
    <source>
        <dbReference type="Proteomes" id="UP001152795"/>
    </source>
</evidence>
<accession>A0A7D9EJ31</accession>